<name>G5A543_PHYSP</name>
<gene>
    <name evidence="2" type="ORF">PHYSODRAFT_523107</name>
</gene>
<dbReference type="AlphaFoldDB" id="G5A543"/>
<dbReference type="InParanoid" id="G5A543"/>
<evidence type="ECO:0000313" key="2">
    <source>
        <dbReference type="EMBL" id="EGZ09792.1"/>
    </source>
</evidence>
<dbReference type="GeneID" id="20660600"/>
<accession>G5A543</accession>
<feature type="transmembrane region" description="Helical" evidence="1">
    <location>
        <begin position="6"/>
        <end position="27"/>
    </location>
</feature>
<dbReference type="KEGG" id="psoj:PHYSODRAFT_523107"/>
<protein>
    <submittedName>
        <fullName evidence="2">Uncharacterized protein</fullName>
    </submittedName>
</protein>
<organism evidence="2 3">
    <name type="scientific">Phytophthora sojae (strain P6497)</name>
    <name type="common">Soybean stem and root rot agent</name>
    <name type="synonym">Phytophthora megasperma f. sp. glycines</name>
    <dbReference type="NCBI Taxonomy" id="1094619"/>
    <lineage>
        <taxon>Eukaryota</taxon>
        <taxon>Sar</taxon>
        <taxon>Stramenopiles</taxon>
        <taxon>Oomycota</taxon>
        <taxon>Peronosporomycetes</taxon>
        <taxon>Peronosporales</taxon>
        <taxon>Peronosporaceae</taxon>
        <taxon>Phytophthora</taxon>
    </lineage>
</organism>
<keyword evidence="1" id="KW-0472">Membrane</keyword>
<keyword evidence="3" id="KW-1185">Reference proteome</keyword>
<feature type="transmembrane region" description="Helical" evidence="1">
    <location>
        <begin position="276"/>
        <end position="298"/>
    </location>
</feature>
<feature type="non-terminal residue" evidence="2">
    <location>
        <position position="1"/>
    </location>
</feature>
<feature type="transmembrane region" description="Helical" evidence="1">
    <location>
        <begin position="245"/>
        <end position="264"/>
    </location>
</feature>
<evidence type="ECO:0000313" key="3">
    <source>
        <dbReference type="Proteomes" id="UP000002640"/>
    </source>
</evidence>
<keyword evidence="1" id="KW-1133">Transmembrane helix</keyword>
<dbReference type="RefSeq" id="XP_009534653.1">
    <property type="nucleotide sequence ID" value="XM_009536358.1"/>
</dbReference>
<dbReference type="Proteomes" id="UP000002640">
    <property type="component" value="Unassembled WGS sequence"/>
</dbReference>
<proteinExistence type="predicted"/>
<feature type="transmembrane region" description="Helical" evidence="1">
    <location>
        <begin position="350"/>
        <end position="376"/>
    </location>
</feature>
<sequence>LTVRHKLLIAWVIAGVLPFILQFRSYLRFAMPHKITQRLVVPPGLEKEGANLTEPCPVEGALLSGTWFNLHPTHYFSTLRGRLCHFVIPQYNVHGNSVIRNATTEAYYTTPRSCINDSLSYEQYFYHGSIGYFAFYEEQVGSYCTSDQTAYIVGQGVGSFDINGRLLVDDTGSRSYRSSYWYSLGGAIWLTYRGFVLRRCFVSCKRYGRLCDEIHEGLNRKEAMVFVQEHLRLAAHGATNYHRAVVLYLLIEGIMTDLFLLVANDGLLAKVQYVSLGYNLSALLLLLFEIIETTRWLAEKWRVRVKRLLFSYETAFVGEVLTAVFQQYSFTLLNRSDFRKSHPAALAVSYYAWSLVGHGAFVLTIIALVISVRALWALAYVWLNHHTWAVFTAPCCVDSPLKLRNKMFLLGGYRYENGRLYYTTSALKAFGLLQAGEDDGTEFLVLRKIHWFRVLKDDLVAIATISNHHVEPFPERPCTGIVRFWDRRLGGPSVLTGSRHSIYIHVRNHASHPTVRLS</sequence>
<reference evidence="2 3" key="1">
    <citation type="journal article" date="2006" name="Science">
        <title>Phytophthora genome sequences uncover evolutionary origins and mechanisms of pathogenesis.</title>
        <authorList>
            <person name="Tyler B.M."/>
            <person name="Tripathy S."/>
            <person name="Zhang X."/>
            <person name="Dehal P."/>
            <person name="Jiang R.H."/>
            <person name="Aerts A."/>
            <person name="Arredondo F.D."/>
            <person name="Baxter L."/>
            <person name="Bensasson D."/>
            <person name="Beynon J.L."/>
            <person name="Chapman J."/>
            <person name="Damasceno C.M."/>
            <person name="Dorrance A.E."/>
            <person name="Dou D."/>
            <person name="Dickerman A.W."/>
            <person name="Dubchak I.L."/>
            <person name="Garbelotto M."/>
            <person name="Gijzen M."/>
            <person name="Gordon S.G."/>
            <person name="Govers F."/>
            <person name="Grunwald N.J."/>
            <person name="Huang W."/>
            <person name="Ivors K.L."/>
            <person name="Jones R.W."/>
            <person name="Kamoun S."/>
            <person name="Krampis K."/>
            <person name="Lamour K.H."/>
            <person name="Lee M.K."/>
            <person name="McDonald W.H."/>
            <person name="Medina M."/>
            <person name="Meijer H.J."/>
            <person name="Nordberg E.K."/>
            <person name="Maclean D.J."/>
            <person name="Ospina-Giraldo M.D."/>
            <person name="Morris P.F."/>
            <person name="Phuntumart V."/>
            <person name="Putnam N.H."/>
            <person name="Rash S."/>
            <person name="Rose J.K."/>
            <person name="Sakihama Y."/>
            <person name="Salamov A.A."/>
            <person name="Savidor A."/>
            <person name="Scheuring C.F."/>
            <person name="Smith B.M."/>
            <person name="Sobral B.W."/>
            <person name="Terry A."/>
            <person name="Torto-Alalibo T.A."/>
            <person name="Win J."/>
            <person name="Xu Z."/>
            <person name="Zhang H."/>
            <person name="Grigoriev I.V."/>
            <person name="Rokhsar D.S."/>
            <person name="Boore J.L."/>
        </authorList>
    </citation>
    <scope>NUCLEOTIDE SEQUENCE [LARGE SCALE GENOMIC DNA]</scope>
    <source>
        <strain evidence="2 3">P6497</strain>
    </source>
</reference>
<evidence type="ECO:0000256" key="1">
    <source>
        <dbReference type="SAM" id="Phobius"/>
    </source>
</evidence>
<dbReference type="EMBL" id="JH159159">
    <property type="protein sequence ID" value="EGZ09792.1"/>
    <property type="molecule type" value="Genomic_DNA"/>
</dbReference>
<keyword evidence="1" id="KW-0812">Transmembrane</keyword>
<feature type="transmembrane region" description="Helical" evidence="1">
    <location>
        <begin position="310"/>
        <end position="330"/>
    </location>
</feature>